<gene>
    <name evidence="2" type="ORF">BLM47_07520</name>
</gene>
<accession>A0A2A6DZQ4</accession>
<feature type="domain" description="Sporulation stage II protein D amidase enhancer LytB N-terminal" evidence="1">
    <location>
        <begin position="69"/>
        <end position="161"/>
    </location>
</feature>
<dbReference type="EMBL" id="MOXJ01000015">
    <property type="protein sequence ID" value="PDO10370.1"/>
    <property type="molecule type" value="Genomic_DNA"/>
</dbReference>
<evidence type="ECO:0000259" key="1">
    <source>
        <dbReference type="Pfam" id="PF08486"/>
    </source>
</evidence>
<comment type="caution">
    <text evidence="2">The sequence shown here is derived from an EMBL/GenBank/DDBJ whole genome shotgun (WGS) entry which is preliminary data.</text>
</comment>
<organism evidence="2 3">
    <name type="scientific">Candidatus Reconcilbacillus cellulovorans</name>
    <dbReference type="NCBI Taxonomy" id="1906605"/>
    <lineage>
        <taxon>Bacteria</taxon>
        <taxon>Bacillati</taxon>
        <taxon>Bacillota</taxon>
        <taxon>Bacilli</taxon>
        <taxon>Bacillales</taxon>
        <taxon>Paenibacillaceae</taxon>
        <taxon>Candidatus Reconcilbacillus</taxon>
    </lineage>
</organism>
<proteinExistence type="predicted"/>
<dbReference type="Pfam" id="PF08486">
    <property type="entry name" value="SpoIID"/>
    <property type="match status" value="1"/>
</dbReference>
<dbReference type="InterPro" id="IPR013486">
    <property type="entry name" value="SpoIID/LytB"/>
</dbReference>
<dbReference type="PANTHER" id="PTHR30032">
    <property type="entry name" value="N-ACETYLMURAMOYL-L-ALANINE AMIDASE-RELATED"/>
    <property type="match status" value="1"/>
</dbReference>
<evidence type="ECO:0000313" key="3">
    <source>
        <dbReference type="Proteomes" id="UP000243688"/>
    </source>
</evidence>
<protein>
    <submittedName>
        <fullName evidence="2">Stage II sporulation protein D</fullName>
    </submittedName>
</protein>
<name>A0A2A6DZQ4_9BACL</name>
<dbReference type="GO" id="GO:0030288">
    <property type="term" value="C:outer membrane-bounded periplasmic space"/>
    <property type="evidence" value="ECO:0007669"/>
    <property type="project" value="TreeGrafter"/>
</dbReference>
<dbReference type="NCBIfam" id="TIGR02669">
    <property type="entry name" value="SpoIID_LytB"/>
    <property type="match status" value="1"/>
</dbReference>
<sequence>MLEPMQWKKAIVGLGIAAFVGTVASGWLPRPVATDRMPVSGGPSAESAADLQVSQGPTISVWFSNRGELAALPLEQYVLGVVAAEMPAEFALEALKAQAIAARTYAARRLFYPEERSEDARRNGADVTDTVRDQAFVPRTFGDGGVYERAVKETAGLVLTYGGRPAVASYFSTSNGYTEDSEEYWGTSFPYLKSVPSPWDRRLSPAFKQTVRMAKVEVARRLGLTGPFSVAGRDAPKVLERTAGGRIKRIQLGGKMFTGREVREKLGLASADFAWRDAGQWIEWTTYGSGHGVGMSQWGAQGMALEGKSAFEILAYFYRGTQVSRV</sequence>
<dbReference type="PANTHER" id="PTHR30032:SF4">
    <property type="entry name" value="AMIDASE ENHANCER"/>
    <property type="match status" value="1"/>
</dbReference>
<dbReference type="InterPro" id="IPR013693">
    <property type="entry name" value="SpoIID/LytB_N"/>
</dbReference>
<dbReference type="InterPro" id="IPR014225">
    <property type="entry name" value="Spore_II_D_firmicutes"/>
</dbReference>
<dbReference type="GO" id="GO:0030435">
    <property type="term" value="P:sporulation resulting in formation of a cellular spore"/>
    <property type="evidence" value="ECO:0007669"/>
    <property type="project" value="InterPro"/>
</dbReference>
<dbReference type="Proteomes" id="UP000243688">
    <property type="component" value="Unassembled WGS sequence"/>
</dbReference>
<reference evidence="2 3" key="1">
    <citation type="submission" date="2016-12" db="EMBL/GenBank/DDBJ databases">
        <title>Candidatus Reconcilibacillus cellulovorans genome.</title>
        <authorList>
            <person name="Kolinko S."/>
            <person name="Wu Y.-W."/>
            <person name="Tachea F."/>
            <person name="Denzel E."/>
            <person name="Hiras J."/>
            <person name="Baecker N."/>
            <person name="Chan L.J."/>
            <person name="Eichorst S.A."/>
            <person name="Frey D."/>
            <person name="Adams P.D."/>
            <person name="Pray T."/>
            <person name="Tanjore D."/>
            <person name="Petzold C.J."/>
            <person name="Gladden J.M."/>
            <person name="Simmons B.A."/>
            <person name="Singer S.W."/>
        </authorList>
    </citation>
    <scope>NUCLEOTIDE SEQUENCE [LARGE SCALE GENOMIC DNA]</scope>
    <source>
        <strain evidence="2">JTherm</strain>
    </source>
</reference>
<dbReference type="InterPro" id="IPR051922">
    <property type="entry name" value="Bact_Sporulation_Assoc"/>
</dbReference>
<dbReference type="NCBIfam" id="TIGR02870">
    <property type="entry name" value="spore_II_D"/>
    <property type="match status" value="1"/>
</dbReference>
<evidence type="ECO:0000313" key="2">
    <source>
        <dbReference type="EMBL" id="PDO10370.1"/>
    </source>
</evidence>
<dbReference type="AlphaFoldDB" id="A0A2A6DZQ4"/>